<dbReference type="InterPro" id="IPR003959">
    <property type="entry name" value="ATPase_AAA_core"/>
</dbReference>
<feature type="domain" description="Lon N-terminal" evidence="14">
    <location>
        <begin position="39"/>
        <end position="232"/>
    </location>
</feature>
<dbReference type="NCBIfam" id="TIGR00763">
    <property type="entry name" value="lon"/>
    <property type="match status" value="1"/>
</dbReference>
<dbReference type="PROSITE" id="PS01046">
    <property type="entry name" value="LON_SER"/>
    <property type="match status" value="1"/>
</dbReference>
<dbReference type="SUPFAM" id="SSF52540">
    <property type="entry name" value="P-loop containing nucleoside triphosphate hydrolases"/>
    <property type="match status" value="1"/>
</dbReference>
<dbReference type="GO" id="GO:0030163">
    <property type="term" value="P:protein catabolic process"/>
    <property type="evidence" value="ECO:0007669"/>
    <property type="project" value="InterPro"/>
</dbReference>
<dbReference type="SMART" id="SM00382">
    <property type="entry name" value="AAA"/>
    <property type="match status" value="1"/>
</dbReference>
<dbReference type="Pfam" id="PF22667">
    <property type="entry name" value="Lon_lid"/>
    <property type="match status" value="1"/>
</dbReference>
<dbReference type="FunFam" id="3.40.50.300:FF:000021">
    <property type="entry name" value="Lon protease homolog"/>
    <property type="match status" value="1"/>
</dbReference>
<keyword evidence="2 8" id="KW-0645">Protease</keyword>
<dbReference type="PRINTS" id="PR00830">
    <property type="entry name" value="ENDOLAPTASE"/>
</dbReference>
<dbReference type="SUPFAM" id="SSF88697">
    <property type="entry name" value="PUA domain-like"/>
    <property type="match status" value="1"/>
</dbReference>
<dbReference type="Gene3D" id="1.20.58.1480">
    <property type="match status" value="1"/>
</dbReference>
<dbReference type="InterPro" id="IPR027417">
    <property type="entry name" value="P-loop_NTPase"/>
</dbReference>
<evidence type="ECO:0000313" key="16">
    <source>
        <dbReference type="Proteomes" id="UP000184275"/>
    </source>
</evidence>
<dbReference type="InterPro" id="IPR054594">
    <property type="entry name" value="Lon_lid"/>
</dbReference>
<reference evidence="16" key="1">
    <citation type="submission" date="2016-11" db="EMBL/GenBank/DDBJ databases">
        <authorList>
            <person name="Varghese N."/>
            <person name="Submissions S."/>
        </authorList>
    </citation>
    <scope>NUCLEOTIDE SEQUENCE [LARGE SCALE GENOMIC DNA]</scope>
    <source>
        <strain evidence="16">UWOS</strain>
    </source>
</reference>
<evidence type="ECO:0000256" key="11">
    <source>
        <dbReference type="PROSITE-ProRule" id="PRU01122"/>
    </source>
</evidence>
<evidence type="ECO:0000256" key="6">
    <source>
        <dbReference type="ARBA" id="ARBA00022840"/>
    </source>
</evidence>
<dbReference type="InterPro" id="IPR046336">
    <property type="entry name" value="Lon_prtase_N_sf"/>
</dbReference>
<keyword evidence="8" id="KW-0963">Cytoplasm</keyword>
<dbReference type="InterPro" id="IPR027065">
    <property type="entry name" value="Lon_Prtase"/>
</dbReference>
<accession>A0A1M6X018</accession>
<evidence type="ECO:0000256" key="3">
    <source>
        <dbReference type="ARBA" id="ARBA00022741"/>
    </source>
</evidence>
<dbReference type="Gene3D" id="2.30.130.40">
    <property type="entry name" value="LON domain-like"/>
    <property type="match status" value="1"/>
</dbReference>
<evidence type="ECO:0000256" key="4">
    <source>
        <dbReference type="ARBA" id="ARBA00022801"/>
    </source>
</evidence>
<dbReference type="Pfam" id="PF05362">
    <property type="entry name" value="Lon_C"/>
    <property type="match status" value="1"/>
</dbReference>
<dbReference type="InterPro" id="IPR014721">
    <property type="entry name" value="Ribsml_uS5_D2-typ_fold_subgr"/>
</dbReference>
<dbReference type="PROSITE" id="PS51787">
    <property type="entry name" value="LON_N"/>
    <property type="match status" value="1"/>
</dbReference>
<dbReference type="FunFam" id="1.20.5.5270:FF:000002">
    <property type="entry name" value="Lon protease homolog"/>
    <property type="match status" value="1"/>
</dbReference>
<keyword evidence="6 8" id="KW-0067">ATP-binding</keyword>
<dbReference type="PIRSF" id="PIRSF001174">
    <property type="entry name" value="Lon_proteas"/>
    <property type="match status" value="1"/>
</dbReference>
<dbReference type="InterPro" id="IPR003593">
    <property type="entry name" value="AAA+_ATPase"/>
</dbReference>
<evidence type="ECO:0000256" key="5">
    <source>
        <dbReference type="ARBA" id="ARBA00022825"/>
    </source>
</evidence>
<organism evidence="15 16">
    <name type="scientific">Fibrobacter intestinalis</name>
    <dbReference type="NCBI Taxonomy" id="28122"/>
    <lineage>
        <taxon>Bacteria</taxon>
        <taxon>Pseudomonadati</taxon>
        <taxon>Fibrobacterota</taxon>
        <taxon>Fibrobacteria</taxon>
        <taxon>Fibrobacterales</taxon>
        <taxon>Fibrobacteraceae</taxon>
        <taxon>Fibrobacter</taxon>
    </lineage>
</organism>
<dbReference type="SUPFAM" id="SSF54211">
    <property type="entry name" value="Ribosomal protein S5 domain 2-like"/>
    <property type="match status" value="1"/>
</dbReference>
<dbReference type="Proteomes" id="UP000184275">
    <property type="component" value="Unassembled WGS sequence"/>
</dbReference>
<dbReference type="EC" id="3.4.21.53" evidence="8"/>
<dbReference type="Pfam" id="PF02190">
    <property type="entry name" value="LON_substr_bdg"/>
    <property type="match status" value="1"/>
</dbReference>
<dbReference type="GO" id="GO:0016887">
    <property type="term" value="F:ATP hydrolysis activity"/>
    <property type="evidence" value="ECO:0007669"/>
    <property type="project" value="InterPro"/>
</dbReference>
<dbReference type="CDD" id="cd19500">
    <property type="entry name" value="RecA-like_Lon"/>
    <property type="match status" value="1"/>
</dbReference>
<dbReference type="EMBL" id="FRAW01000028">
    <property type="protein sequence ID" value="SHK99179.1"/>
    <property type="molecule type" value="Genomic_DNA"/>
</dbReference>
<comment type="catalytic activity">
    <reaction evidence="7 8 11">
        <text>Hydrolysis of proteins in presence of ATP.</text>
        <dbReference type="EC" id="3.4.21.53"/>
    </reaction>
</comment>
<evidence type="ECO:0000256" key="9">
    <source>
        <dbReference type="PIRSR" id="PIRSR001174-1"/>
    </source>
</evidence>
<dbReference type="GO" id="GO:0004252">
    <property type="term" value="F:serine-type endopeptidase activity"/>
    <property type="evidence" value="ECO:0007669"/>
    <property type="project" value="UniProtKB-UniRule"/>
</dbReference>
<dbReference type="Gene3D" id="1.10.8.60">
    <property type="match status" value="1"/>
</dbReference>
<dbReference type="InterPro" id="IPR015947">
    <property type="entry name" value="PUA-like_sf"/>
</dbReference>
<comment type="subunit">
    <text evidence="8">Homohexamer. Organized in a ring with a central cavity.</text>
</comment>
<dbReference type="InterPro" id="IPR008268">
    <property type="entry name" value="Peptidase_S16_AS"/>
</dbReference>
<dbReference type="PANTHER" id="PTHR10046">
    <property type="entry name" value="ATP DEPENDENT LON PROTEASE FAMILY MEMBER"/>
    <property type="match status" value="1"/>
</dbReference>
<comment type="subcellular location">
    <subcellularLocation>
        <location evidence="1 8">Cytoplasm</location>
    </subcellularLocation>
</comment>
<comment type="similarity">
    <text evidence="8 11 12">Belongs to the peptidase S16 family.</text>
</comment>
<evidence type="ECO:0000259" key="14">
    <source>
        <dbReference type="PROSITE" id="PS51787"/>
    </source>
</evidence>
<dbReference type="SMART" id="SM00464">
    <property type="entry name" value="LON"/>
    <property type="match status" value="1"/>
</dbReference>
<evidence type="ECO:0000256" key="8">
    <source>
        <dbReference type="PIRNR" id="PIRNR001174"/>
    </source>
</evidence>
<dbReference type="InterPro" id="IPR003111">
    <property type="entry name" value="Lon_prtase_N"/>
</dbReference>
<keyword evidence="3 8" id="KW-0547">Nucleotide-binding</keyword>
<feature type="domain" description="Lon proteolytic" evidence="13">
    <location>
        <begin position="620"/>
        <end position="801"/>
    </location>
</feature>
<evidence type="ECO:0000256" key="2">
    <source>
        <dbReference type="ARBA" id="ARBA00022670"/>
    </source>
</evidence>
<dbReference type="InterPro" id="IPR020568">
    <property type="entry name" value="Ribosomal_Su5_D2-typ_SF"/>
</dbReference>
<dbReference type="Gene3D" id="3.40.50.300">
    <property type="entry name" value="P-loop containing nucleotide triphosphate hydrolases"/>
    <property type="match status" value="1"/>
</dbReference>
<proteinExistence type="inferred from homology"/>
<evidence type="ECO:0000256" key="10">
    <source>
        <dbReference type="PIRSR" id="PIRSR001174-2"/>
    </source>
</evidence>
<evidence type="ECO:0000259" key="13">
    <source>
        <dbReference type="PROSITE" id="PS51786"/>
    </source>
</evidence>
<dbReference type="Gene3D" id="3.30.230.10">
    <property type="match status" value="1"/>
</dbReference>
<evidence type="ECO:0000256" key="1">
    <source>
        <dbReference type="ARBA" id="ARBA00004496"/>
    </source>
</evidence>
<feature type="active site" evidence="9 11">
    <location>
        <position position="750"/>
    </location>
</feature>
<name>A0A1M6X018_9BACT</name>
<dbReference type="Gene3D" id="1.20.5.5270">
    <property type="match status" value="1"/>
</dbReference>
<evidence type="ECO:0000313" key="15">
    <source>
        <dbReference type="EMBL" id="SHK99179.1"/>
    </source>
</evidence>
<protein>
    <recommendedName>
        <fullName evidence="8">Lon protease</fullName>
        <ecNumber evidence="8">3.4.21.53</ecNumber>
    </recommendedName>
</protein>
<dbReference type="InterPro" id="IPR004815">
    <property type="entry name" value="Lon_bac/euk-typ"/>
</dbReference>
<dbReference type="GO" id="GO:0005524">
    <property type="term" value="F:ATP binding"/>
    <property type="evidence" value="ECO:0007669"/>
    <property type="project" value="UniProtKB-KW"/>
</dbReference>
<dbReference type="GO" id="GO:0006508">
    <property type="term" value="P:proteolysis"/>
    <property type="evidence" value="ECO:0007669"/>
    <property type="project" value="UniProtKB-KW"/>
</dbReference>
<keyword evidence="4 8" id="KW-0378">Hydrolase</keyword>
<feature type="binding site" evidence="10">
    <location>
        <begin position="383"/>
        <end position="390"/>
    </location>
    <ligand>
        <name>ATP</name>
        <dbReference type="ChEBI" id="CHEBI:30616"/>
    </ligand>
</feature>
<dbReference type="InterPro" id="IPR008269">
    <property type="entry name" value="Lon_proteolytic"/>
</dbReference>
<sequence>MLFLRAANRTSPKELVLKKTTIDTENLLETIALDLSRRFPLLPLRDALVTPGASTRVLVGREISQNALQASREFHDLILLALQPDPEKEEISVKDLPSVGVLAHVQSVMPLPNGCWRVLLEGVVVVDLVNPEMSKGKYFSSKISLRHYATINDVLLQMIVTETIRLFEQYARVQNISPDIVADVKSKKEPYEMYMSMLPFIRISSEQEQKALEQKTLDDLGRTISAYLQAALDVESVVEHVRDDVQLKMQQNQKDWFISEQIRMLQREITDGEIDEVEKLAQKIKDKHFSPAIQEKLDEELGRMRQMQPASPEYAVSRNYIDWFLAMPYGIYTDSALDLRKVKKKLDSDHYGLEKVKDRILEYVAVLKQTKAENKAPIICLVGPPGVGKTTLVRSIAESLGRNYARVTLGGVQDEAEIRGHRRTYIGSMPGRFIQALRHAKCMNPVILLDEIDKMGNDYRGDPASAMLEILDPELNADFTDHFMEVGFDFSKVLFIATANSEESIPAPLEDRMEVVRLPGYYPHEKLLIAKNYLIPKVLKNCGMTGKDAVDFDDDSIKTVLREYTREAGVRELERQLETIVRKRVKETLMGKSGKLKLTPKLVEKYLGVPRFMGNRLPKPGHCGVITGLAWTSVGGEILLIETKLLSGRGHLLLTGKLGDVMKESAQIALSLVRERLQRFGVDPAIVRKTDIHIHVPEGAVPKDGPSAGIALTLSLLSAFTRTPVSPDIAFTGEVSLSGDLLPIGGLNEKALAALDAGVKTLYLPTQNEKDVVELPAPAKKGLKIHTKEHIDELIAILFPQAKKKTAAKAKKD</sequence>
<dbReference type="PROSITE" id="PS51786">
    <property type="entry name" value="LON_PROTEOLYTIC"/>
    <property type="match status" value="1"/>
</dbReference>
<dbReference type="AlphaFoldDB" id="A0A1M6X018"/>
<dbReference type="GO" id="GO:0005737">
    <property type="term" value="C:cytoplasm"/>
    <property type="evidence" value="ECO:0007669"/>
    <property type="project" value="UniProtKB-SubCell"/>
</dbReference>
<dbReference type="GO" id="GO:0004176">
    <property type="term" value="F:ATP-dependent peptidase activity"/>
    <property type="evidence" value="ECO:0007669"/>
    <property type="project" value="UniProtKB-UniRule"/>
</dbReference>
<gene>
    <name evidence="15" type="ORF">SAMN05720469_1283</name>
</gene>
<evidence type="ECO:0000256" key="12">
    <source>
        <dbReference type="RuleBase" id="RU000591"/>
    </source>
</evidence>
<keyword evidence="5 8" id="KW-0720">Serine protease</keyword>
<feature type="active site" evidence="9 11">
    <location>
        <position position="707"/>
    </location>
</feature>
<evidence type="ECO:0000256" key="7">
    <source>
        <dbReference type="ARBA" id="ARBA00050665"/>
    </source>
</evidence>
<keyword evidence="16" id="KW-1185">Reference proteome</keyword>
<dbReference type="Pfam" id="PF00004">
    <property type="entry name" value="AAA"/>
    <property type="match status" value="1"/>
</dbReference>